<evidence type="ECO:0000256" key="6">
    <source>
        <dbReference type="ARBA" id="ARBA00022832"/>
    </source>
</evidence>
<comment type="similarity">
    <text evidence="2">Belongs to the thiolase-like superfamily. FabH family.</text>
</comment>
<evidence type="ECO:0000256" key="3">
    <source>
        <dbReference type="ARBA" id="ARBA00022490"/>
    </source>
</evidence>
<keyword evidence="5" id="KW-0808">Transferase</keyword>
<dbReference type="InterPro" id="IPR013747">
    <property type="entry name" value="ACP_syn_III_C"/>
</dbReference>
<evidence type="ECO:0000259" key="11">
    <source>
        <dbReference type="Pfam" id="PF08541"/>
    </source>
</evidence>
<feature type="transmembrane region" description="Helical" evidence="10">
    <location>
        <begin position="328"/>
        <end position="349"/>
    </location>
</feature>
<organism evidence="13 14">
    <name type="scientific">Cytobacillus oceanisediminis</name>
    <dbReference type="NCBI Taxonomy" id="665099"/>
    <lineage>
        <taxon>Bacteria</taxon>
        <taxon>Bacillati</taxon>
        <taxon>Bacillota</taxon>
        <taxon>Bacilli</taxon>
        <taxon>Bacillales</taxon>
        <taxon>Bacillaceae</taxon>
        <taxon>Cytobacillus</taxon>
    </lineage>
</organism>
<keyword evidence="10" id="KW-0812">Transmembrane</keyword>
<keyword evidence="10" id="KW-1133">Transmembrane helix</keyword>
<protein>
    <submittedName>
        <fullName evidence="13">3-oxoacyl-[acyl-carrier-protein] synthase-3</fullName>
    </submittedName>
</protein>
<dbReference type="Proteomes" id="UP000247150">
    <property type="component" value="Unassembled WGS sequence"/>
</dbReference>
<dbReference type="SUPFAM" id="SSF53901">
    <property type="entry name" value="Thiolase-like"/>
    <property type="match status" value="1"/>
</dbReference>
<evidence type="ECO:0000256" key="2">
    <source>
        <dbReference type="ARBA" id="ARBA00008642"/>
    </source>
</evidence>
<keyword evidence="9" id="KW-0012">Acyltransferase</keyword>
<dbReference type="Pfam" id="PF08541">
    <property type="entry name" value="ACP_syn_III_C"/>
    <property type="match status" value="1"/>
</dbReference>
<dbReference type="NCBIfam" id="TIGR00747">
    <property type="entry name" value="fabH"/>
    <property type="match status" value="1"/>
</dbReference>
<evidence type="ECO:0000256" key="5">
    <source>
        <dbReference type="ARBA" id="ARBA00022679"/>
    </source>
</evidence>
<feature type="domain" description="Beta-ketoacyl-[acyl-carrier-protein] synthase III N-terminal" evidence="12">
    <location>
        <begin position="128"/>
        <end position="206"/>
    </location>
</feature>
<dbReference type="GO" id="GO:0006633">
    <property type="term" value="P:fatty acid biosynthetic process"/>
    <property type="evidence" value="ECO:0007669"/>
    <property type="project" value="UniProtKB-KW"/>
</dbReference>
<gene>
    <name evidence="13" type="ORF">DFO73_105158</name>
</gene>
<dbReference type="PANTHER" id="PTHR34069">
    <property type="entry name" value="3-OXOACYL-[ACYL-CARRIER-PROTEIN] SYNTHASE 3"/>
    <property type="match status" value="1"/>
</dbReference>
<comment type="pathway">
    <text evidence="1">Lipid metabolism.</text>
</comment>
<evidence type="ECO:0000256" key="4">
    <source>
        <dbReference type="ARBA" id="ARBA00022516"/>
    </source>
</evidence>
<dbReference type="NCBIfam" id="NF006829">
    <property type="entry name" value="PRK09352.1"/>
    <property type="match status" value="1"/>
</dbReference>
<comment type="caution">
    <text evidence="13">The sequence shown here is derived from an EMBL/GenBank/DDBJ whole genome shotgun (WGS) entry which is preliminary data.</text>
</comment>
<dbReference type="CDD" id="cd00830">
    <property type="entry name" value="KAS_III"/>
    <property type="match status" value="1"/>
</dbReference>
<keyword evidence="10" id="KW-0472">Membrane</keyword>
<evidence type="ECO:0000256" key="10">
    <source>
        <dbReference type="SAM" id="Phobius"/>
    </source>
</evidence>
<keyword evidence="8" id="KW-0275">Fatty acid biosynthesis</keyword>
<evidence type="ECO:0000313" key="14">
    <source>
        <dbReference type="Proteomes" id="UP000247150"/>
    </source>
</evidence>
<evidence type="ECO:0000259" key="12">
    <source>
        <dbReference type="Pfam" id="PF08545"/>
    </source>
</evidence>
<dbReference type="InterPro" id="IPR016039">
    <property type="entry name" value="Thiolase-like"/>
</dbReference>
<evidence type="ECO:0000256" key="7">
    <source>
        <dbReference type="ARBA" id="ARBA00023098"/>
    </source>
</evidence>
<feature type="domain" description="Beta-ketoacyl-[acyl-carrier-protein] synthase III C-terminal" evidence="11">
    <location>
        <begin position="259"/>
        <end position="346"/>
    </location>
</feature>
<sequence length="355" mass="38808">MGITITKERNDAVKSISTLTEVNVGILGMGSYVPSNVITNQELEQKIDTTNEWIVAKTGIEERRHLDKEKATSHMCIMAANEALANAGIAAGDIDAIIITTFTPDYILPSTALIVKEAIGASKALPIDLNQVACAGTLYGMVLGTHFLMNPNHKNVLVIGAEAMSRIINPDDRSTYVFFGDAAGAIVLRRMKKGVSAGIFGWDLHSKLAMDVHIPSGGSMSPHNQESLMAGKQYLHMDGRSVWKSATTYLPESVLILLGKHGFRKEDIDLFLFHQANLNIIKECMNQLQMPMEKTFCNVMKYGNTSAATLPVVLYEALNAGKIKHNDFLVFATIGAGYFWGSMLVQFSMDSANFE</sequence>
<name>A0A2V2ZZQ6_9BACI</name>
<dbReference type="EMBL" id="QGTW01000005">
    <property type="protein sequence ID" value="PWW28921.1"/>
    <property type="molecule type" value="Genomic_DNA"/>
</dbReference>
<evidence type="ECO:0000256" key="9">
    <source>
        <dbReference type="ARBA" id="ARBA00023315"/>
    </source>
</evidence>
<keyword evidence="7" id="KW-0443">Lipid metabolism</keyword>
<proteinExistence type="inferred from homology"/>
<keyword evidence="6" id="KW-0276">Fatty acid metabolism</keyword>
<accession>A0A2V2ZZQ6</accession>
<dbReference type="Pfam" id="PF08545">
    <property type="entry name" value="ACP_syn_III"/>
    <property type="match status" value="1"/>
</dbReference>
<dbReference type="PANTHER" id="PTHR34069:SF2">
    <property type="entry name" value="BETA-KETOACYL-[ACYL-CARRIER-PROTEIN] SYNTHASE III"/>
    <property type="match status" value="1"/>
</dbReference>
<evidence type="ECO:0000313" key="13">
    <source>
        <dbReference type="EMBL" id="PWW28921.1"/>
    </source>
</evidence>
<keyword evidence="3" id="KW-0963">Cytoplasm</keyword>
<dbReference type="RefSeq" id="WP_258309417.1">
    <property type="nucleotide sequence ID" value="NZ_QGTW01000005.1"/>
</dbReference>
<dbReference type="InterPro" id="IPR013751">
    <property type="entry name" value="ACP_syn_III_N"/>
</dbReference>
<reference evidence="13 14" key="1">
    <citation type="submission" date="2018-05" db="EMBL/GenBank/DDBJ databases">
        <title>Freshwater and sediment microbial communities from various areas in North America, analyzing microbe dynamics in response to fracking.</title>
        <authorList>
            <person name="Lamendella R."/>
        </authorList>
    </citation>
    <scope>NUCLEOTIDE SEQUENCE [LARGE SCALE GENOMIC DNA]</scope>
    <source>
        <strain evidence="13 14">15_TX</strain>
    </source>
</reference>
<dbReference type="Gene3D" id="3.40.47.10">
    <property type="match status" value="1"/>
</dbReference>
<evidence type="ECO:0000256" key="1">
    <source>
        <dbReference type="ARBA" id="ARBA00005189"/>
    </source>
</evidence>
<keyword evidence="4" id="KW-0444">Lipid biosynthesis</keyword>
<evidence type="ECO:0000256" key="8">
    <source>
        <dbReference type="ARBA" id="ARBA00023160"/>
    </source>
</evidence>
<dbReference type="InterPro" id="IPR004655">
    <property type="entry name" value="FabH"/>
</dbReference>
<dbReference type="AlphaFoldDB" id="A0A2V2ZZQ6"/>
<dbReference type="GO" id="GO:0004315">
    <property type="term" value="F:3-oxoacyl-[acyl-carrier-protein] synthase activity"/>
    <property type="evidence" value="ECO:0007669"/>
    <property type="project" value="InterPro"/>
</dbReference>
<dbReference type="GO" id="GO:0044550">
    <property type="term" value="P:secondary metabolite biosynthetic process"/>
    <property type="evidence" value="ECO:0007669"/>
    <property type="project" value="TreeGrafter"/>
</dbReference>